<evidence type="ECO:0000313" key="2">
    <source>
        <dbReference type="EMBL" id="QLY78454.1"/>
    </source>
</evidence>
<reference evidence="2 3" key="1">
    <citation type="submission" date="2020-07" db="EMBL/GenBank/DDBJ databases">
        <title>Electron transfer.</title>
        <authorList>
            <person name="Huang L."/>
            <person name="Liu X."/>
            <person name="Zhou S."/>
        </authorList>
    </citation>
    <scope>NUCLEOTIDE SEQUENCE [LARGE SCALE GENOMIC DNA]</scope>
    <source>
        <strain evidence="2 3">Lx1</strain>
    </source>
</reference>
<name>A0A7D6ZVK3_9CLOT</name>
<gene>
    <name evidence="2" type="ORF">HZF06_15335</name>
</gene>
<dbReference type="AlphaFoldDB" id="A0A7D6ZVK3"/>
<feature type="transmembrane region" description="Helical" evidence="1">
    <location>
        <begin position="80"/>
        <end position="99"/>
    </location>
</feature>
<organism evidence="2 3">
    <name type="scientific">Clostridium intestinale</name>
    <dbReference type="NCBI Taxonomy" id="36845"/>
    <lineage>
        <taxon>Bacteria</taxon>
        <taxon>Bacillati</taxon>
        <taxon>Bacillota</taxon>
        <taxon>Clostridia</taxon>
        <taxon>Eubacteriales</taxon>
        <taxon>Clostridiaceae</taxon>
        <taxon>Clostridium</taxon>
    </lineage>
</organism>
<keyword evidence="1" id="KW-1133">Transmembrane helix</keyword>
<feature type="transmembrane region" description="Helical" evidence="1">
    <location>
        <begin position="20"/>
        <end position="42"/>
    </location>
</feature>
<sequence>MKIIKKILELINLLLRIFTLAFSSIALMKLIIMHLLVIAALGKIPKDISTFSYVTTILAILISTYYFYKNKDSKKKLNILIFFFGIIAIFLPIVSIRYIERVPYFVNRPYIDELTDPYAYLHIWPVVVIFISTIYSYFIYNILNIKNKAK</sequence>
<dbReference type="EMBL" id="CP059378">
    <property type="protein sequence ID" value="QLY78454.1"/>
    <property type="molecule type" value="Genomic_DNA"/>
</dbReference>
<evidence type="ECO:0000313" key="3">
    <source>
        <dbReference type="Proteomes" id="UP000512286"/>
    </source>
</evidence>
<dbReference type="Proteomes" id="UP000512286">
    <property type="component" value="Chromosome"/>
</dbReference>
<accession>A0A7D6ZVK3</accession>
<proteinExistence type="predicted"/>
<dbReference type="KEGG" id="cint:HZF06_15335"/>
<feature type="transmembrane region" description="Helical" evidence="1">
    <location>
        <begin position="48"/>
        <end position="68"/>
    </location>
</feature>
<keyword evidence="1" id="KW-0472">Membrane</keyword>
<protein>
    <submittedName>
        <fullName evidence="2">Uncharacterized protein</fullName>
    </submittedName>
</protein>
<dbReference type="RefSeq" id="WP_021801288.1">
    <property type="nucleotide sequence ID" value="NZ_CP059378.1"/>
</dbReference>
<evidence type="ECO:0000256" key="1">
    <source>
        <dbReference type="SAM" id="Phobius"/>
    </source>
</evidence>
<feature type="transmembrane region" description="Helical" evidence="1">
    <location>
        <begin position="119"/>
        <end position="140"/>
    </location>
</feature>
<keyword evidence="1" id="KW-0812">Transmembrane</keyword>